<comment type="caution">
    <text evidence="1">The sequence shown here is derived from an EMBL/GenBank/DDBJ whole genome shotgun (WGS) entry which is preliminary data.</text>
</comment>
<protein>
    <submittedName>
        <fullName evidence="1">Uncharacterized protein</fullName>
    </submittedName>
</protein>
<evidence type="ECO:0000313" key="2">
    <source>
        <dbReference type="Proteomes" id="UP001139344"/>
    </source>
</evidence>
<organism evidence="1 2">
    <name type="scientific">Christiangramia crocea</name>
    <dbReference type="NCBI Taxonomy" id="2904124"/>
    <lineage>
        <taxon>Bacteria</taxon>
        <taxon>Pseudomonadati</taxon>
        <taxon>Bacteroidota</taxon>
        <taxon>Flavobacteriia</taxon>
        <taxon>Flavobacteriales</taxon>
        <taxon>Flavobacteriaceae</taxon>
        <taxon>Christiangramia</taxon>
    </lineage>
</organism>
<evidence type="ECO:0000313" key="1">
    <source>
        <dbReference type="EMBL" id="MCG9970985.1"/>
    </source>
</evidence>
<dbReference type="Proteomes" id="UP001139344">
    <property type="component" value="Unassembled WGS sequence"/>
</dbReference>
<gene>
    <name evidence="1" type="ORF">LU635_04990</name>
</gene>
<keyword evidence="2" id="KW-1185">Reference proteome</keyword>
<proteinExistence type="predicted"/>
<dbReference type="RefSeq" id="WP_240096842.1">
    <property type="nucleotide sequence ID" value="NZ_JAJSON010000014.1"/>
</dbReference>
<dbReference type="AlphaFoldDB" id="A0A9X1UVC4"/>
<sequence>MEQVDIYDFNPIGRGTYFKPMTFQILDGASNPIDITGATLTMHGKKDANGSVVIDFAPVVSDGVNGEITIPGFVADYPVYQYVYDLFVSLNGEPKKYLKGKFTIAESVSI</sequence>
<name>A0A9X1UVC4_9FLAO</name>
<accession>A0A9X1UVC4</accession>
<reference evidence="1" key="1">
    <citation type="submission" date="2021-12" db="EMBL/GenBank/DDBJ databases">
        <title>Description of Gramella crocea sp. nov., a new bacterium isolated from activated sludge.</title>
        <authorList>
            <person name="Zhang X."/>
        </authorList>
    </citation>
    <scope>NUCLEOTIDE SEQUENCE</scope>
    <source>
        <strain evidence="1">YB25</strain>
    </source>
</reference>
<dbReference type="EMBL" id="JAJSON010000014">
    <property type="protein sequence ID" value="MCG9970985.1"/>
    <property type="molecule type" value="Genomic_DNA"/>
</dbReference>